<sequence length="105" mass="12611">MSKTLFHCTFSKRENLDRVPQLRSLYRFRQFLFRLKAYDALEMINDDPTYVINGRLPLTTLRFREKSQKHYYTLQFSVGETGRRWPSGKVSTSGPEGRRFETRFH</sequence>
<feature type="compositionally biased region" description="Basic and acidic residues" evidence="1">
    <location>
        <begin position="96"/>
        <end position="105"/>
    </location>
</feature>
<evidence type="ECO:0000313" key="3">
    <source>
        <dbReference type="Proteomes" id="UP000499080"/>
    </source>
</evidence>
<gene>
    <name evidence="2" type="ORF">AVEN_29436_1</name>
</gene>
<dbReference type="AlphaFoldDB" id="A0A4Y2D207"/>
<organism evidence="2 3">
    <name type="scientific">Araneus ventricosus</name>
    <name type="common">Orbweaver spider</name>
    <name type="synonym">Epeira ventricosa</name>
    <dbReference type="NCBI Taxonomy" id="182803"/>
    <lineage>
        <taxon>Eukaryota</taxon>
        <taxon>Metazoa</taxon>
        <taxon>Ecdysozoa</taxon>
        <taxon>Arthropoda</taxon>
        <taxon>Chelicerata</taxon>
        <taxon>Arachnida</taxon>
        <taxon>Araneae</taxon>
        <taxon>Araneomorphae</taxon>
        <taxon>Entelegynae</taxon>
        <taxon>Araneoidea</taxon>
        <taxon>Araneidae</taxon>
        <taxon>Araneus</taxon>
    </lineage>
</organism>
<feature type="region of interest" description="Disordered" evidence="1">
    <location>
        <begin position="84"/>
        <end position="105"/>
    </location>
</feature>
<proteinExistence type="predicted"/>
<evidence type="ECO:0000313" key="2">
    <source>
        <dbReference type="EMBL" id="GBM09585.1"/>
    </source>
</evidence>
<evidence type="ECO:0000256" key="1">
    <source>
        <dbReference type="SAM" id="MobiDB-lite"/>
    </source>
</evidence>
<name>A0A4Y2D207_ARAVE</name>
<comment type="caution">
    <text evidence="2">The sequence shown here is derived from an EMBL/GenBank/DDBJ whole genome shotgun (WGS) entry which is preliminary data.</text>
</comment>
<keyword evidence="3" id="KW-1185">Reference proteome</keyword>
<reference evidence="2 3" key="1">
    <citation type="journal article" date="2019" name="Sci. Rep.">
        <title>Orb-weaving spider Araneus ventricosus genome elucidates the spidroin gene catalogue.</title>
        <authorList>
            <person name="Kono N."/>
            <person name="Nakamura H."/>
            <person name="Ohtoshi R."/>
            <person name="Moran D.A.P."/>
            <person name="Shinohara A."/>
            <person name="Yoshida Y."/>
            <person name="Fujiwara M."/>
            <person name="Mori M."/>
            <person name="Tomita M."/>
            <person name="Arakawa K."/>
        </authorList>
    </citation>
    <scope>NUCLEOTIDE SEQUENCE [LARGE SCALE GENOMIC DNA]</scope>
</reference>
<protein>
    <submittedName>
        <fullName evidence="2">Uncharacterized protein</fullName>
    </submittedName>
</protein>
<dbReference type="EMBL" id="BGPR01000272">
    <property type="protein sequence ID" value="GBM09585.1"/>
    <property type="molecule type" value="Genomic_DNA"/>
</dbReference>
<accession>A0A4Y2D207</accession>
<dbReference type="Proteomes" id="UP000499080">
    <property type="component" value="Unassembled WGS sequence"/>
</dbReference>